<keyword evidence="3" id="KW-1185">Reference proteome</keyword>
<proteinExistence type="predicted"/>
<reference evidence="2 3" key="1">
    <citation type="submission" date="2020-08" db="EMBL/GenBank/DDBJ databases">
        <title>Genomic Encyclopedia of Type Strains, Phase IV (KMG-V): Genome sequencing to study the core and pangenomes of soil and plant-associated prokaryotes.</title>
        <authorList>
            <person name="Whitman W."/>
        </authorList>
    </citation>
    <scope>NUCLEOTIDE SEQUENCE [LARGE SCALE GENOMIC DNA]</scope>
    <source>
        <strain evidence="2 3">M8UP14</strain>
    </source>
</reference>
<dbReference type="PROSITE" id="PS50943">
    <property type="entry name" value="HTH_CROC1"/>
    <property type="match status" value="1"/>
</dbReference>
<dbReference type="Pfam" id="PF13560">
    <property type="entry name" value="HTH_31"/>
    <property type="match status" value="1"/>
</dbReference>
<dbReference type="Proteomes" id="UP000540989">
    <property type="component" value="Unassembled WGS sequence"/>
</dbReference>
<accession>A0A7W7Z8Y7</accession>
<dbReference type="AlphaFoldDB" id="A0A7W7Z8Y7"/>
<dbReference type="InterPro" id="IPR010982">
    <property type="entry name" value="Lambda_DNA-bd_dom_sf"/>
</dbReference>
<organism evidence="2 3">
    <name type="scientific">Granulicella aggregans</name>
    <dbReference type="NCBI Taxonomy" id="474949"/>
    <lineage>
        <taxon>Bacteria</taxon>
        <taxon>Pseudomonadati</taxon>
        <taxon>Acidobacteriota</taxon>
        <taxon>Terriglobia</taxon>
        <taxon>Terriglobales</taxon>
        <taxon>Acidobacteriaceae</taxon>
        <taxon>Granulicella</taxon>
    </lineage>
</organism>
<dbReference type="RefSeq" id="WP_184213181.1">
    <property type="nucleotide sequence ID" value="NZ_JACHIP010000001.1"/>
</dbReference>
<sequence>MGKTTPSLVPRVARLLDGVGAHLKLARLRRKYSAETVAQRAGITRRTLSKVEQGDPAVALGVYARVMQVLRLEDDLALLAKDDELGRKLQDAGITAKLRAPKRLAAAKNETALDQAEGRG</sequence>
<evidence type="ECO:0000259" key="1">
    <source>
        <dbReference type="PROSITE" id="PS50943"/>
    </source>
</evidence>
<dbReference type="Gene3D" id="1.10.260.40">
    <property type="entry name" value="lambda repressor-like DNA-binding domains"/>
    <property type="match status" value="1"/>
</dbReference>
<comment type="caution">
    <text evidence="2">The sequence shown here is derived from an EMBL/GenBank/DDBJ whole genome shotgun (WGS) entry which is preliminary data.</text>
</comment>
<dbReference type="EMBL" id="JACHIP010000001">
    <property type="protein sequence ID" value="MBB5055470.1"/>
    <property type="molecule type" value="Genomic_DNA"/>
</dbReference>
<evidence type="ECO:0000313" key="2">
    <source>
        <dbReference type="EMBL" id="MBB5055470.1"/>
    </source>
</evidence>
<dbReference type="CDD" id="cd00093">
    <property type="entry name" value="HTH_XRE"/>
    <property type="match status" value="1"/>
</dbReference>
<dbReference type="InterPro" id="IPR001387">
    <property type="entry name" value="Cro/C1-type_HTH"/>
</dbReference>
<evidence type="ECO:0000313" key="3">
    <source>
        <dbReference type="Proteomes" id="UP000540989"/>
    </source>
</evidence>
<gene>
    <name evidence="2" type="ORF">HDF16_000139</name>
</gene>
<dbReference type="GO" id="GO:0003677">
    <property type="term" value="F:DNA binding"/>
    <property type="evidence" value="ECO:0007669"/>
    <property type="project" value="InterPro"/>
</dbReference>
<protein>
    <submittedName>
        <fullName evidence="2">Transcriptional regulator with XRE-family HTH domain</fullName>
    </submittedName>
</protein>
<dbReference type="SUPFAM" id="SSF47413">
    <property type="entry name" value="lambda repressor-like DNA-binding domains"/>
    <property type="match status" value="1"/>
</dbReference>
<feature type="domain" description="HTH cro/C1-type" evidence="1">
    <location>
        <begin position="23"/>
        <end position="76"/>
    </location>
</feature>
<dbReference type="SMART" id="SM00530">
    <property type="entry name" value="HTH_XRE"/>
    <property type="match status" value="1"/>
</dbReference>
<name>A0A7W7Z8Y7_9BACT</name>